<name>A0A4Y2HVV1_ARAVE</name>
<comment type="caution">
    <text evidence="1">The sequence shown here is derived from an EMBL/GenBank/DDBJ whole genome shotgun (WGS) entry which is preliminary data.</text>
</comment>
<organism evidence="1 2">
    <name type="scientific">Araneus ventricosus</name>
    <name type="common">Orbweaver spider</name>
    <name type="synonym">Epeira ventricosa</name>
    <dbReference type="NCBI Taxonomy" id="182803"/>
    <lineage>
        <taxon>Eukaryota</taxon>
        <taxon>Metazoa</taxon>
        <taxon>Ecdysozoa</taxon>
        <taxon>Arthropoda</taxon>
        <taxon>Chelicerata</taxon>
        <taxon>Arachnida</taxon>
        <taxon>Araneae</taxon>
        <taxon>Araneomorphae</taxon>
        <taxon>Entelegynae</taxon>
        <taxon>Araneoidea</taxon>
        <taxon>Araneidae</taxon>
        <taxon>Araneus</taxon>
    </lineage>
</organism>
<gene>
    <name evidence="1" type="ORF">AVEN_134425_1</name>
</gene>
<protein>
    <submittedName>
        <fullName evidence="1">Uncharacterized protein</fullName>
    </submittedName>
</protein>
<proteinExistence type="predicted"/>
<evidence type="ECO:0000313" key="1">
    <source>
        <dbReference type="EMBL" id="GBM69392.1"/>
    </source>
</evidence>
<evidence type="ECO:0000313" key="2">
    <source>
        <dbReference type="Proteomes" id="UP000499080"/>
    </source>
</evidence>
<dbReference type="AlphaFoldDB" id="A0A4Y2HVV1"/>
<dbReference type="EMBL" id="BGPR01002192">
    <property type="protein sequence ID" value="GBM69392.1"/>
    <property type="molecule type" value="Genomic_DNA"/>
</dbReference>
<sequence>MEIKENSQVHSLGKNLYQSLQSQLKCGRSWVFEKADKLLFHHEDFQTKIDYYGSTEIDGNGREQTIMLRERIYLFSAYSKKALEGLEGFKRKRFEGNILPNDASFQMKNLLSDLCFIISTEIGY</sequence>
<keyword evidence="2" id="KW-1185">Reference proteome</keyword>
<accession>A0A4Y2HVV1</accession>
<reference evidence="1 2" key="1">
    <citation type="journal article" date="2019" name="Sci. Rep.">
        <title>Orb-weaving spider Araneus ventricosus genome elucidates the spidroin gene catalogue.</title>
        <authorList>
            <person name="Kono N."/>
            <person name="Nakamura H."/>
            <person name="Ohtoshi R."/>
            <person name="Moran D.A.P."/>
            <person name="Shinohara A."/>
            <person name="Yoshida Y."/>
            <person name="Fujiwara M."/>
            <person name="Mori M."/>
            <person name="Tomita M."/>
            <person name="Arakawa K."/>
        </authorList>
    </citation>
    <scope>NUCLEOTIDE SEQUENCE [LARGE SCALE GENOMIC DNA]</scope>
</reference>
<dbReference type="Proteomes" id="UP000499080">
    <property type="component" value="Unassembled WGS sequence"/>
</dbReference>